<sequence length="119" mass="12656">MADRAHRLTAAQHAALHQLAAQTASRLWLICSGPEPFILPHEAMGAGVERIDAATFYACLPASDPTRPAPAAQAVPRWPVLPDADFPTFLDCGPWPTTWPAPPNGPATRTRPPDACVSA</sequence>
<organism evidence="2 3">
    <name type="scientific">Planobispora takensis</name>
    <dbReference type="NCBI Taxonomy" id="1367882"/>
    <lineage>
        <taxon>Bacteria</taxon>
        <taxon>Bacillati</taxon>
        <taxon>Actinomycetota</taxon>
        <taxon>Actinomycetes</taxon>
        <taxon>Streptosporangiales</taxon>
        <taxon>Streptosporangiaceae</taxon>
        <taxon>Planobispora</taxon>
    </lineage>
</organism>
<evidence type="ECO:0000256" key="1">
    <source>
        <dbReference type="SAM" id="MobiDB-lite"/>
    </source>
</evidence>
<proteinExistence type="predicted"/>
<protein>
    <submittedName>
        <fullName evidence="2">Uncharacterized protein</fullName>
    </submittedName>
</protein>
<evidence type="ECO:0000313" key="3">
    <source>
        <dbReference type="Proteomes" id="UP000634476"/>
    </source>
</evidence>
<feature type="region of interest" description="Disordered" evidence="1">
    <location>
        <begin position="95"/>
        <end position="119"/>
    </location>
</feature>
<gene>
    <name evidence="2" type="ORF">Pta02_75060</name>
</gene>
<keyword evidence="3" id="KW-1185">Reference proteome</keyword>
<dbReference type="AlphaFoldDB" id="A0A8J3WY39"/>
<evidence type="ECO:0000313" key="2">
    <source>
        <dbReference type="EMBL" id="GII05498.1"/>
    </source>
</evidence>
<dbReference type="EMBL" id="BOOK01000069">
    <property type="protein sequence ID" value="GII05498.1"/>
    <property type="molecule type" value="Genomic_DNA"/>
</dbReference>
<accession>A0A8J3WY39</accession>
<dbReference type="Proteomes" id="UP000634476">
    <property type="component" value="Unassembled WGS sequence"/>
</dbReference>
<reference evidence="2" key="1">
    <citation type="submission" date="2021-01" db="EMBL/GenBank/DDBJ databases">
        <title>Whole genome shotgun sequence of Planobispora takensis NBRC 109077.</title>
        <authorList>
            <person name="Komaki H."/>
            <person name="Tamura T."/>
        </authorList>
    </citation>
    <scope>NUCLEOTIDE SEQUENCE</scope>
    <source>
        <strain evidence="2">NBRC 109077</strain>
    </source>
</reference>
<comment type="caution">
    <text evidence="2">The sequence shown here is derived from an EMBL/GenBank/DDBJ whole genome shotgun (WGS) entry which is preliminary data.</text>
</comment>
<name>A0A8J3WY39_9ACTN</name>